<protein>
    <submittedName>
        <fullName evidence="1">Uncharacterized protein</fullName>
    </submittedName>
</protein>
<dbReference type="EMBL" id="OY882859">
    <property type="protein sequence ID" value="CAK6441785.1"/>
    <property type="molecule type" value="Genomic_DNA"/>
</dbReference>
<gene>
    <name evidence="1" type="ORF">MPIPNATIZW_LOCUS10091</name>
</gene>
<dbReference type="Proteomes" id="UP001314169">
    <property type="component" value="Chromosome 2"/>
</dbReference>
<evidence type="ECO:0000313" key="2">
    <source>
        <dbReference type="Proteomes" id="UP001314169"/>
    </source>
</evidence>
<name>A0ABN9ZU57_PIPNA</name>
<keyword evidence="2" id="KW-1185">Reference proteome</keyword>
<reference evidence="1" key="1">
    <citation type="submission" date="2023-12" db="EMBL/GenBank/DDBJ databases">
        <authorList>
            <person name="Brown T."/>
        </authorList>
    </citation>
    <scope>NUCLEOTIDE SEQUENCE</scope>
</reference>
<organism evidence="1 2">
    <name type="scientific">Pipistrellus nathusii</name>
    <name type="common">Nathusius' pipistrelle</name>
    <dbReference type="NCBI Taxonomy" id="59473"/>
    <lineage>
        <taxon>Eukaryota</taxon>
        <taxon>Metazoa</taxon>
        <taxon>Chordata</taxon>
        <taxon>Craniata</taxon>
        <taxon>Vertebrata</taxon>
        <taxon>Euteleostomi</taxon>
        <taxon>Mammalia</taxon>
        <taxon>Eutheria</taxon>
        <taxon>Laurasiatheria</taxon>
        <taxon>Chiroptera</taxon>
        <taxon>Yangochiroptera</taxon>
        <taxon>Vespertilionidae</taxon>
        <taxon>Pipistrellus</taxon>
    </lineage>
</organism>
<proteinExistence type="predicted"/>
<sequence>MIQNFTTDCCTHLFQAHPNPQMLPTQLFPGLLGLSTKEHVDLLFNPFFVIRLLCLGISSVNKTAEVRQIINKIKQLADIICDRGAVGIHSLQMFFIHFTNIFHALIH</sequence>
<accession>A0ABN9ZU57</accession>
<evidence type="ECO:0000313" key="1">
    <source>
        <dbReference type="EMBL" id="CAK6441785.1"/>
    </source>
</evidence>